<keyword evidence="3" id="KW-1185">Reference proteome</keyword>
<protein>
    <submittedName>
        <fullName evidence="1">Uncharacterized protein</fullName>
    </submittedName>
</protein>
<proteinExistence type="predicted"/>
<accession>V6M437</accession>
<dbReference type="VEuPathDB" id="GiardiaDB:SS50377_20546"/>
<dbReference type="EMBL" id="KI546006">
    <property type="protein sequence ID" value="EST48089.1"/>
    <property type="molecule type" value="Genomic_DNA"/>
</dbReference>
<evidence type="ECO:0000313" key="2">
    <source>
        <dbReference type="EMBL" id="KAH0577195.1"/>
    </source>
</evidence>
<dbReference type="Proteomes" id="UP000018208">
    <property type="component" value="Unassembled WGS sequence"/>
</dbReference>
<evidence type="ECO:0000313" key="1">
    <source>
        <dbReference type="EMBL" id="EST48089.1"/>
    </source>
</evidence>
<sequence length="99" mass="11519">MSTCELTTQKWFRKTKQECKFQILNDQLQILAPDQKYKINMSSPKISQLHREDCIIYVDKQQKISAAIKIEQTLAVEDNSVSYTVMNQGSKVYTSLEQQ</sequence>
<evidence type="ECO:0000313" key="3">
    <source>
        <dbReference type="Proteomes" id="UP000018208"/>
    </source>
</evidence>
<dbReference type="AlphaFoldDB" id="V6M437"/>
<reference evidence="1 2" key="1">
    <citation type="journal article" date="2014" name="PLoS Genet.">
        <title>The Genome of Spironucleus salmonicida Highlights a Fish Pathogen Adapted to Fluctuating Environments.</title>
        <authorList>
            <person name="Xu F."/>
            <person name="Jerlstrom-Hultqvist J."/>
            <person name="Einarsson E."/>
            <person name="Astvaldsson A."/>
            <person name="Svard S.G."/>
            <person name="Andersson J.O."/>
        </authorList>
    </citation>
    <scope>NUCLEOTIDE SEQUENCE</scope>
    <source>
        <strain evidence="2">ATCC 50377</strain>
    </source>
</reference>
<name>V6M437_9EUKA</name>
<gene>
    <name evidence="1" type="ORF">SS50377_11787</name>
    <name evidence="2" type="ORF">SS50377_20546</name>
</gene>
<organism evidence="1">
    <name type="scientific">Spironucleus salmonicida</name>
    <dbReference type="NCBI Taxonomy" id="348837"/>
    <lineage>
        <taxon>Eukaryota</taxon>
        <taxon>Metamonada</taxon>
        <taxon>Diplomonadida</taxon>
        <taxon>Hexamitidae</taxon>
        <taxon>Hexamitinae</taxon>
        <taxon>Spironucleus</taxon>
    </lineage>
</organism>
<reference evidence="2" key="2">
    <citation type="submission" date="2020-12" db="EMBL/GenBank/DDBJ databases">
        <title>New Spironucleus salmonicida genome in near-complete chromosomes.</title>
        <authorList>
            <person name="Xu F."/>
            <person name="Kurt Z."/>
            <person name="Jimenez-Gonzalez A."/>
            <person name="Astvaldsson A."/>
            <person name="Andersson J.O."/>
            <person name="Svard S.G."/>
        </authorList>
    </citation>
    <scope>NUCLEOTIDE SEQUENCE</scope>
    <source>
        <strain evidence="2">ATCC 50377</strain>
    </source>
</reference>
<dbReference type="EMBL" id="AUWU02000001">
    <property type="protein sequence ID" value="KAH0577195.1"/>
    <property type="molecule type" value="Genomic_DNA"/>
</dbReference>